<dbReference type="EMBL" id="CAUJNA010003627">
    <property type="protein sequence ID" value="CAJ1406373.1"/>
    <property type="molecule type" value="Genomic_DNA"/>
</dbReference>
<protein>
    <recommendedName>
        <fullName evidence="6">Lipoprotein</fullName>
    </recommendedName>
</protein>
<keyword evidence="3" id="KW-0732">Signal</keyword>
<keyword evidence="2" id="KW-1133">Transmembrane helix</keyword>
<keyword evidence="1" id="KW-0175">Coiled coil</keyword>
<evidence type="ECO:0000313" key="5">
    <source>
        <dbReference type="Proteomes" id="UP001178507"/>
    </source>
</evidence>
<gene>
    <name evidence="4" type="ORF">EVOR1521_LOCUS28355</name>
</gene>
<keyword evidence="2" id="KW-0812">Transmembrane</keyword>
<feature type="transmembrane region" description="Helical" evidence="2">
    <location>
        <begin position="67"/>
        <end position="87"/>
    </location>
</feature>
<feature type="signal peptide" evidence="3">
    <location>
        <begin position="1"/>
        <end position="18"/>
    </location>
</feature>
<dbReference type="AlphaFoldDB" id="A0AA36NKW4"/>
<sequence length="127" mass="13961">MACRSLLVFASLLVSACAGGSTEASELKGLRAELAQAEAEAKEARAEAHQAEDERDAALSDEQLQEVFGTFFGLLLLFALALAALWLRNSYRAENARLMNTVVQMNEERAKMVQKFRQSDLATPLVR</sequence>
<proteinExistence type="predicted"/>
<accession>A0AA36NKW4</accession>
<comment type="caution">
    <text evidence="4">The sequence shown here is derived from an EMBL/GenBank/DDBJ whole genome shotgun (WGS) entry which is preliminary data.</text>
</comment>
<dbReference type="Proteomes" id="UP001178507">
    <property type="component" value="Unassembled WGS sequence"/>
</dbReference>
<feature type="chain" id="PRO_5041367567" description="Lipoprotein" evidence="3">
    <location>
        <begin position="19"/>
        <end position="127"/>
    </location>
</feature>
<organism evidence="4 5">
    <name type="scientific">Effrenium voratum</name>
    <dbReference type="NCBI Taxonomy" id="2562239"/>
    <lineage>
        <taxon>Eukaryota</taxon>
        <taxon>Sar</taxon>
        <taxon>Alveolata</taxon>
        <taxon>Dinophyceae</taxon>
        <taxon>Suessiales</taxon>
        <taxon>Symbiodiniaceae</taxon>
        <taxon>Effrenium</taxon>
    </lineage>
</organism>
<keyword evidence="2" id="KW-0472">Membrane</keyword>
<name>A0AA36NKW4_9DINO</name>
<evidence type="ECO:0008006" key="6">
    <source>
        <dbReference type="Google" id="ProtNLM"/>
    </source>
</evidence>
<evidence type="ECO:0000313" key="4">
    <source>
        <dbReference type="EMBL" id="CAJ1406373.1"/>
    </source>
</evidence>
<evidence type="ECO:0000256" key="3">
    <source>
        <dbReference type="SAM" id="SignalP"/>
    </source>
</evidence>
<evidence type="ECO:0000256" key="1">
    <source>
        <dbReference type="SAM" id="Coils"/>
    </source>
</evidence>
<reference evidence="4" key="1">
    <citation type="submission" date="2023-08" db="EMBL/GenBank/DDBJ databases">
        <authorList>
            <person name="Chen Y."/>
            <person name="Shah S."/>
            <person name="Dougan E. K."/>
            <person name="Thang M."/>
            <person name="Chan C."/>
        </authorList>
    </citation>
    <scope>NUCLEOTIDE SEQUENCE</scope>
</reference>
<evidence type="ECO:0000256" key="2">
    <source>
        <dbReference type="SAM" id="Phobius"/>
    </source>
</evidence>
<feature type="coiled-coil region" evidence="1">
    <location>
        <begin position="27"/>
        <end position="61"/>
    </location>
</feature>
<dbReference type="PROSITE" id="PS51257">
    <property type="entry name" value="PROKAR_LIPOPROTEIN"/>
    <property type="match status" value="1"/>
</dbReference>
<keyword evidence="5" id="KW-1185">Reference proteome</keyword>